<dbReference type="Proteomes" id="UP000199415">
    <property type="component" value="Unassembled WGS sequence"/>
</dbReference>
<feature type="region of interest" description="Disordered" evidence="1">
    <location>
        <begin position="1"/>
        <end position="74"/>
    </location>
</feature>
<dbReference type="Gene3D" id="1.20.5.2950">
    <property type="match status" value="1"/>
</dbReference>
<reference evidence="2 3" key="1">
    <citation type="submission" date="2016-10" db="EMBL/GenBank/DDBJ databases">
        <authorList>
            <person name="de Groot N.N."/>
        </authorList>
    </citation>
    <scope>NUCLEOTIDE SEQUENCE [LARGE SCALE GENOMIC DNA]</scope>
    <source>
        <strain evidence="2 3">DSM 25584</strain>
    </source>
</reference>
<dbReference type="RefSeq" id="WP_090021657.1">
    <property type="nucleotide sequence ID" value="NZ_FNCE01000013.1"/>
</dbReference>
<dbReference type="AlphaFoldDB" id="A0A1G7UBN6"/>
<feature type="compositionally biased region" description="Basic and acidic residues" evidence="1">
    <location>
        <begin position="25"/>
        <end position="74"/>
    </location>
</feature>
<gene>
    <name evidence="2" type="ORF">SAMN05216241_11330</name>
</gene>
<dbReference type="EMBL" id="FNCE01000013">
    <property type="protein sequence ID" value="SDG44711.1"/>
    <property type="molecule type" value="Genomic_DNA"/>
</dbReference>
<accession>A0A1G7UBN6</accession>
<dbReference type="OrthoDB" id="275663at2"/>
<proteinExistence type="predicted"/>
<evidence type="ECO:0000313" key="2">
    <source>
        <dbReference type="EMBL" id="SDG44711.1"/>
    </source>
</evidence>
<name>A0A1G7UBN6_9PROT</name>
<sequence length="235" mass="26698">MQGDDTGTDPGDGRETTGVQQLIDQLREEGVEQGRSEAQRLIDEAKREKRRILDEAEREAQRRKDEAQHEIDSMKRAAHDALHQAARDTVLALRQQMFNRFQDDVRRLVSQEIREAEVVKRLILAVGGRAGEALAEADPEQVEIVLPREAPGLDELRKNPEALRQDELMRLVLAITGDRLREGLTFRVARDKQAGLRVVAHDHEIEFDLSEQAMAELILEHLQPRFRALLDGLVG</sequence>
<keyword evidence="3" id="KW-1185">Reference proteome</keyword>
<dbReference type="STRING" id="1082479.SAMN05216241_11330"/>
<evidence type="ECO:0000313" key="3">
    <source>
        <dbReference type="Proteomes" id="UP000199415"/>
    </source>
</evidence>
<organism evidence="2 3">
    <name type="scientific">Limimonas halophila</name>
    <dbReference type="NCBI Taxonomy" id="1082479"/>
    <lineage>
        <taxon>Bacteria</taxon>
        <taxon>Pseudomonadati</taxon>
        <taxon>Pseudomonadota</taxon>
        <taxon>Alphaproteobacteria</taxon>
        <taxon>Rhodospirillales</taxon>
        <taxon>Rhodovibrionaceae</taxon>
        <taxon>Limimonas</taxon>
    </lineage>
</organism>
<evidence type="ECO:0000256" key="1">
    <source>
        <dbReference type="SAM" id="MobiDB-lite"/>
    </source>
</evidence>
<protein>
    <submittedName>
        <fullName evidence="2">V/A-type H+-transporting ATPase subunit E</fullName>
    </submittedName>
</protein>